<name>A0ABY7TBN0_9SPHI</name>
<dbReference type="SUPFAM" id="SSF55785">
    <property type="entry name" value="PYP-like sensor domain (PAS domain)"/>
    <property type="match status" value="2"/>
</dbReference>
<dbReference type="InterPro" id="IPR000014">
    <property type="entry name" value="PAS"/>
</dbReference>
<dbReference type="Pfam" id="PF02518">
    <property type="entry name" value="HATPase_c"/>
    <property type="match status" value="1"/>
</dbReference>
<dbReference type="SMART" id="SM00091">
    <property type="entry name" value="PAS"/>
    <property type="match status" value="2"/>
</dbReference>
<gene>
    <name evidence="9" type="ORF">PQO05_05415</name>
</gene>
<dbReference type="InterPro" id="IPR036890">
    <property type="entry name" value="HATPase_C_sf"/>
</dbReference>
<dbReference type="PROSITE" id="PS50113">
    <property type="entry name" value="PAC"/>
    <property type="match status" value="1"/>
</dbReference>
<evidence type="ECO:0000313" key="10">
    <source>
        <dbReference type="Proteomes" id="UP001216139"/>
    </source>
</evidence>
<evidence type="ECO:0000313" key="9">
    <source>
        <dbReference type="EMBL" id="WCT13371.1"/>
    </source>
</evidence>
<protein>
    <recommendedName>
        <fullName evidence="2">histidine kinase</fullName>
        <ecNumber evidence="2">2.7.13.3</ecNumber>
    </recommendedName>
</protein>
<dbReference type="EC" id="2.7.13.3" evidence="2"/>
<evidence type="ECO:0000256" key="2">
    <source>
        <dbReference type="ARBA" id="ARBA00012438"/>
    </source>
</evidence>
<dbReference type="InterPro" id="IPR004358">
    <property type="entry name" value="Sig_transdc_His_kin-like_C"/>
</dbReference>
<dbReference type="PANTHER" id="PTHR43304:SF1">
    <property type="entry name" value="PAC DOMAIN-CONTAINING PROTEIN"/>
    <property type="match status" value="1"/>
</dbReference>
<dbReference type="InterPro" id="IPR052162">
    <property type="entry name" value="Sensor_kinase/Photoreceptor"/>
</dbReference>
<evidence type="ECO:0000259" key="7">
    <source>
        <dbReference type="PROSITE" id="PS50112"/>
    </source>
</evidence>
<dbReference type="RefSeq" id="WP_273631656.1">
    <property type="nucleotide sequence ID" value="NZ_CP117167.1"/>
</dbReference>
<dbReference type="InterPro" id="IPR013655">
    <property type="entry name" value="PAS_fold_3"/>
</dbReference>
<dbReference type="Pfam" id="PF08447">
    <property type="entry name" value="PAS_3"/>
    <property type="match status" value="1"/>
</dbReference>
<keyword evidence="10" id="KW-1185">Reference proteome</keyword>
<dbReference type="Proteomes" id="UP001216139">
    <property type="component" value="Chromosome"/>
</dbReference>
<evidence type="ECO:0000256" key="3">
    <source>
        <dbReference type="ARBA" id="ARBA00022553"/>
    </source>
</evidence>
<dbReference type="CDD" id="cd00130">
    <property type="entry name" value="PAS"/>
    <property type="match status" value="2"/>
</dbReference>
<evidence type="ECO:0000256" key="5">
    <source>
        <dbReference type="ARBA" id="ARBA00022777"/>
    </source>
</evidence>
<dbReference type="PRINTS" id="PR00344">
    <property type="entry name" value="BCTRLSENSOR"/>
</dbReference>
<dbReference type="InterPro" id="IPR035965">
    <property type="entry name" value="PAS-like_dom_sf"/>
</dbReference>
<feature type="domain" description="PAS" evidence="7">
    <location>
        <begin position="127"/>
        <end position="197"/>
    </location>
</feature>
<keyword evidence="5" id="KW-0418">Kinase</keyword>
<dbReference type="NCBIfam" id="TIGR00229">
    <property type="entry name" value="sensory_box"/>
    <property type="match status" value="1"/>
</dbReference>
<keyword evidence="4" id="KW-0808">Transferase</keyword>
<dbReference type="PROSITE" id="PS50109">
    <property type="entry name" value="HIS_KIN"/>
    <property type="match status" value="1"/>
</dbReference>
<proteinExistence type="predicted"/>
<dbReference type="InterPro" id="IPR003594">
    <property type="entry name" value="HATPase_dom"/>
</dbReference>
<evidence type="ECO:0000259" key="8">
    <source>
        <dbReference type="PROSITE" id="PS50113"/>
    </source>
</evidence>
<accession>A0ABY7TBN0</accession>
<dbReference type="PANTHER" id="PTHR43304">
    <property type="entry name" value="PHYTOCHROME-LIKE PROTEIN CPH1"/>
    <property type="match status" value="1"/>
</dbReference>
<organism evidence="9 10">
    <name type="scientific">Mucilaginibacter jinjuensis</name>
    <dbReference type="NCBI Taxonomy" id="1176721"/>
    <lineage>
        <taxon>Bacteria</taxon>
        <taxon>Pseudomonadati</taxon>
        <taxon>Bacteroidota</taxon>
        <taxon>Sphingobacteriia</taxon>
        <taxon>Sphingobacteriales</taxon>
        <taxon>Sphingobacteriaceae</taxon>
        <taxon>Mucilaginibacter</taxon>
    </lineage>
</organism>
<dbReference type="Gene3D" id="3.30.450.20">
    <property type="entry name" value="PAS domain"/>
    <property type="match status" value="2"/>
</dbReference>
<dbReference type="SMART" id="SM00086">
    <property type="entry name" value="PAC"/>
    <property type="match status" value="2"/>
</dbReference>
<evidence type="ECO:0000259" key="6">
    <source>
        <dbReference type="PROSITE" id="PS50109"/>
    </source>
</evidence>
<dbReference type="PROSITE" id="PS50112">
    <property type="entry name" value="PAS"/>
    <property type="match status" value="1"/>
</dbReference>
<dbReference type="SUPFAM" id="SSF55874">
    <property type="entry name" value="ATPase domain of HSP90 chaperone/DNA topoisomerase II/histidine kinase"/>
    <property type="match status" value="1"/>
</dbReference>
<reference evidence="9 10" key="1">
    <citation type="submission" date="2023-02" db="EMBL/GenBank/DDBJ databases">
        <title>Genome sequence of Mucilaginibacter jinjuensis strain KACC 16571.</title>
        <authorList>
            <person name="Kim S."/>
            <person name="Heo J."/>
            <person name="Kwon S.-W."/>
        </authorList>
    </citation>
    <scope>NUCLEOTIDE SEQUENCE [LARGE SCALE GENOMIC DNA]</scope>
    <source>
        <strain evidence="9 10">KACC 16571</strain>
    </source>
</reference>
<dbReference type="InterPro" id="IPR005467">
    <property type="entry name" value="His_kinase_dom"/>
</dbReference>
<dbReference type="InterPro" id="IPR000700">
    <property type="entry name" value="PAS-assoc_C"/>
</dbReference>
<sequence>MDRNLILYEKVIPLAHLGIWERNLVTGEIYWNQVAREIYETGDDFHPTLDQTFSFYTDQDALKSLFDKAIASEEPERGEFRLCTAKGNLKWIKLRLQAGHRDGERIVYGTIKDISNQRNILDTLAEREEQFHHAFEYAPIGMALVATDGKWIRVNKNLCEMLGYKKEHFMQKTFQDITHPDDLDLDLHQMHALLDGKTPSYSMEKRYYHANGSIIWALLSVTLVRDKENAPLYFVSQIKDITERKKMEIERDNALKIINAQNSRLLNFAHIISHNLRSHAGNIKMLTDMIAEENDHAERENLISLLGINSVNLMETLEHLNDAVDIRSGKNHELKTLNLLREIKKIRNVLTVSLHQINAELIIDVDPEIEISVDQAYLESILLNLLTNCIKYRKTDIPLSIRISANAEKNKAVLEITDNGIGIDLSVYGDKLFGMYNTFHGNEDAHGIGLFLVKNQVESMGGTIGVRSSPGNGATFIVIFPIQRFIA</sequence>
<feature type="domain" description="Histidine kinase" evidence="6">
    <location>
        <begin position="271"/>
        <end position="484"/>
    </location>
</feature>
<evidence type="ECO:0000256" key="4">
    <source>
        <dbReference type="ARBA" id="ARBA00022679"/>
    </source>
</evidence>
<feature type="domain" description="PAC" evidence="8">
    <location>
        <begin position="201"/>
        <end position="253"/>
    </location>
</feature>
<dbReference type="Gene3D" id="3.30.565.10">
    <property type="entry name" value="Histidine kinase-like ATPase, C-terminal domain"/>
    <property type="match status" value="1"/>
</dbReference>
<dbReference type="EMBL" id="CP117167">
    <property type="protein sequence ID" value="WCT13371.1"/>
    <property type="molecule type" value="Genomic_DNA"/>
</dbReference>
<keyword evidence="3" id="KW-0597">Phosphoprotein</keyword>
<evidence type="ECO:0000256" key="1">
    <source>
        <dbReference type="ARBA" id="ARBA00000085"/>
    </source>
</evidence>
<dbReference type="InterPro" id="IPR001610">
    <property type="entry name" value="PAC"/>
</dbReference>
<comment type="catalytic activity">
    <reaction evidence="1">
        <text>ATP + protein L-histidine = ADP + protein N-phospho-L-histidine.</text>
        <dbReference type="EC" id="2.7.13.3"/>
    </reaction>
</comment>
<dbReference type="SMART" id="SM00387">
    <property type="entry name" value="HATPase_c"/>
    <property type="match status" value="1"/>
</dbReference>